<dbReference type="Pfam" id="PF23023">
    <property type="entry name" value="Anti-Pycsar_Apyc1"/>
    <property type="match status" value="1"/>
</dbReference>
<sequence length="244" mass="27360">MVKVVFLGVGGWVSEPYLGHTSILIQYSNKAILIDVGEGTYRALKYCGYDLNFIEGLVITHRHGDHILGLPTIVLMALYKGINRIRVVANDDVISASEALFSSIGLRHLINSIEFIKAHPYKVTELGPFKMRFIEARHTVPALSVRIDVDNKCIAYSGDTTYNPKLAEFIQNCDVLIHEVSNYSTNAYLYGHSNYMEALDIASKANVKIFVPIHFYQQPLPIDVSMLSQKIKLFVPLPCSQLDI</sequence>
<name>A0A7C2ZQ26_9CREN</name>
<keyword evidence="2" id="KW-0378">Hydrolase</keyword>
<dbReference type="InterPro" id="IPR036866">
    <property type="entry name" value="RibonucZ/Hydroxyglut_hydro"/>
</dbReference>
<evidence type="ECO:0000259" key="1">
    <source>
        <dbReference type="SMART" id="SM00849"/>
    </source>
</evidence>
<dbReference type="EMBL" id="DSGT01000007">
    <property type="protein sequence ID" value="HEW53004.1"/>
    <property type="molecule type" value="Genomic_DNA"/>
</dbReference>
<dbReference type="GO" id="GO:0042781">
    <property type="term" value="F:3'-tRNA processing endoribonuclease activity"/>
    <property type="evidence" value="ECO:0007669"/>
    <property type="project" value="TreeGrafter"/>
</dbReference>
<organism evidence="2">
    <name type="scientific">Ignisphaera aggregans</name>
    <dbReference type="NCBI Taxonomy" id="334771"/>
    <lineage>
        <taxon>Archaea</taxon>
        <taxon>Thermoproteota</taxon>
        <taxon>Thermoprotei</taxon>
        <taxon>Desulfurococcales</taxon>
        <taxon>Desulfurococcaceae</taxon>
        <taxon>Ignisphaera</taxon>
    </lineage>
</organism>
<dbReference type="SMART" id="SM00849">
    <property type="entry name" value="Lactamase_B"/>
    <property type="match status" value="1"/>
</dbReference>
<protein>
    <submittedName>
        <fullName evidence="2">MBL fold metallo-hydrolase</fullName>
    </submittedName>
</protein>
<dbReference type="InterPro" id="IPR001279">
    <property type="entry name" value="Metallo-B-lactamas"/>
</dbReference>
<dbReference type="PANTHER" id="PTHR46018:SF2">
    <property type="entry name" value="ZINC PHOSPHODIESTERASE ELAC PROTEIN 1"/>
    <property type="match status" value="1"/>
</dbReference>
<accession>A0A7C2ZQ26</accession>
<dbReference type="Gene3D" id="3.60.15.10">
    <property type="entry name" value="Ribonuclease Z/Hydroxyacylglutathione hydrolase-like"/>
    <property type="match status" value="1"/>
</dbReference>
<dbReference type="SUPFAM" id="SSF56281">
    <property type="entry name" value="Metallo-hydrolase/oxidoreductase"/>
    <property type="match status" value="1"/>
</dbReference>
<proteinExistence type="predicted"/>
<feature type="domain" description="Metallo-beta-lactamase" evidence="1">
    <location>
        <begin position="19"/>
        <end position="214"/>
    </location>
</feature>
<comment type="caution">
    <text evidence="2">The sequence shown here is derived from an EMBL/GenBank/DDBJ whole genome shotgun (WGS) entry which is preliminary data.</text>
</comment>
<dbReference type="PANTHER" id="PTHR46018">
    <property type="entry name" value="ZINC PHOSPHODIESTERASE ELAC PROTEIN 1"/>
    <property type="match status" value="1"/>
</dbReference>
<gene>
    <name evidence="2" type="ORF">ENO77_02375</name>
</gene>
<reference evidence="2" key="1">
    <citation type="journal article" date="2020" name="mSystems">
        <title>Genome- and Community-Level Interaction Insights into Carbon Utilization and Element Cycling Functions of Hydrothermarchaeota in Hydrothermal Sediment.</title>
        <authorList>
            <person name="Zhou Z."/>
            <person name="Liu Y."/>
            <person name="Xu W."/>
            <person name="Pan J."/>
            <person name="Luo Z.H."/>
            <person name="Li M."/>
        </authorList>
    </citation>
    <scope>NUCLEOTIDE SEQUENCE [LARGE SCALE GENOMIC DNA]</scope>
    <source>
        <strain evidence="2">SpSt-16</strain>
    </source>
</reference>
<dbReference type="AlphaFoldDB" id="A0A7C2ZQ26"/>
<evidence type="ECO:0000313" key="2">
    <source>
        <dbReference type="EMBL" id="HEW53004.1"/>
    </source>
</evidence>